<evidence type="ECO:0000313" key="7">
    <source>
        <dbReference type="EMBL" id="TYR65230.1"/>
    </source>
</evidence>
<evidence type="ECO:0000256" key="2">
    <source>
        <dbReference type="ARBA" id="ARBA00022617"/>
    </source>
</evidence>
<dbReference type="CDD" id="cd14775">
    <property type="entry name" value="TrHb2_O-like"/>
    <property type="match status" value="1"/>
</dbReference>
<dbReference type="AlphaFoldDB" id="A0A5D4JLV6"/>
<feature type="region of interest" description="Disordered" evidence="6">
    <location>
        <begin position="126"/>
        <end position="154"/>
    </location>
</feature>
<keyword evidence="1" id="KW-0813">Transport</keyword>
<protein>
    <submittedName>
        <fullName evidence="7">Oxidoreductase</fullName>
    </submittedName>
</protein>
<keyword evidence="8" id="KW-1185">Reference proteome</keyword>
<dbReference type="InterPro" id="IPR012292">
    <property type="entry name" value="Globin/Proto"/>
</dbReference>
<dbReference type="SUPFAM" id="SSF46458">
    <property type="entry name" value="Globin-like"/>
    <property type="match status" value="1"/>
</dbReference>
<evidence type="ECO:0000256" key="1">
    <source>
        <dbReference type="ARBA" id="ARBA00022448"/>
    </source>
</evidence>
<accession>A0A5D4JLV6</accession>
<name>A0A5D4JLV6_9ACTN</name>
<proteinExistence type="predicted"/>
<dbReference type="EMBL" id="VSZQ01000028">
    <property type="protein sequence ID" value="TYR65230.1"/>
    <property type="molecule type" value="Genomic_DNA"/>
</dbReference>
<dbReference type="InterPro" id="IPR009050">
    <property type="entry name" value="Globin-like_sf"/>
</dbReference>
<keyword evidence="2 5" id="KW-0349">Heme</keyword>
<evidence type="ECO:0000256" key="5">
    <source>
        <dbReference type="PIRSR" id="PIRSR601486-1"/>
    </source>
</evidence>
<evidence type="ECO:0000256" key="3">
    <source>
        <dbReference type="ARBA" id="ARBA00022723"/>
    </source>
</evidence>
<organism evidence="7 8">
    <name type="scientific">Streptomyces parvus</name>
    <dbReference type="NCBI Taxonomy" id="66428"/>
    <lineage>
        <taxon>Bacteria</taxon>
        <taxon>Bacillati</taxon>
        <taxon>Actinomycetota</taxon>
        <taxon>Actinomycetes</taxon>
        <taxon>Kitasatosporales</taxon>
        <taxon>Streptomycetaceae</taxon>
        <taxon>Streptomyces</taxon>
    </lineage>
</organism>
<evidence type="ECO:0000256" key="6">
    <source>
        <dbReference type="SAM" id="MobiDB-lite"/>
    </source>
</evidence>
<keyword evidence="3 5" id="KW-0479">Metal-binding</keyword>
<dbReference type="Pfam" id="PF01152">
    <property type="entry name" value="Bac_globin"/>
    <property type="match status" value="1"/>
</dbReference>
<evidence type="ECO:0000313" key="8">
    <source>
        <dbReference type="Proteomes" id="UP000323242"/>
    </source>
</evidence>
<dbReference type="RefSeq" id="WP_107413924.1">
    <property type="nucleotide sequence ID" value="NZ_JBEPBR010000014.1"/>
</dbReference>
<evidence type="ECO:0000256" key="4">
    <source>
        <dbReference type="ARBA" id="ARBA00023004"/>
    </source>
</evidence>
<dbReference type="GO" id="GO:0020037">
    <property type="term" value="F:heme binding"/>
    <property type="evidence" value="ECO:0007669"/>
    <property type="project" value="InterPro"/>
</dbReference>
<comment type="caution">
    <text evidence="7">The sequence shown here is derived from an EMBL/GenBank/DDBJ whole genome shotgun (WGS) entry which is preliminary data.</text>
</comment>
<dbReference type="GO" id="GO:0046872">
    <property type="term" value="F:metal ion binding"/>
    <property type="evidence" value="ECO:0007669"/>
    <property type="project" value="UniProtKB-KW"/>
</dbReference>
<sequence length="154" mass="17642">MAEEIPTMYEWVGGAKTLERLTEEFYRRVRQDELLAPLFQYMTDDHPQHVATWLGEVFGGPATYTEELGGFRRMLKSHRGRAIQPEQRQRWVTLMLEAADEVGLPSDSEFRSAFVAYIEWGSRRAMANSQPDAPPSRRETVPVWGWGESPPGKA</sequence>
<reference evidence="7 8" key="1">
    <citation type="submission" date="2019-08" db="EMBL/GenBank/DDBJ databases">
        <title>Draft genome for granaticin producer strain Streptomyces parvus C05.</title>
        <authorList>
            <person name="Gonzalez-Pimentel J.L."/>
        </authorList>
    </citation>
    <scope>NUCLEOTIDE SEQUENCE [LARGE SCALE GENOMIC DNA]</scope>
    <source>
        <strain evidence="7 8">C05</strain>
    </source>
</reference>
<feature type="binding site" description="distal binding residue" evidence="5">
    <location>
        <position position="49"/>
    </location>
    <ligand>
        <name>heme</name>
        <dbReference type="ChEBI" id="CHEBI:30413"/>
    </ligand>
    <ligandPart>
        <name>Fe</name>
        <dbReference type="ChEBI" id="CHEBI:18248"/>
    </ligandPart>
</feature>
<dbReference type="Gene3D" id="1.10.490.10">
    <property type="entry name" value="Globins"/>
    <property type="match status" value="1"/>
</dbReference>
<gene>
    <name evidence="7" type="ORF">FY004_07460</name>
</gene>
<dbReference type="Proteomes" id="UP000323242">
    <property type="component" value="Unassembled WGS sequence"/>
</dbReference>
<feature type="binding site" description="distal binding residue" evidence="5">
    <location>
        <position position="78"/>
    </location>
    <ligand>
        <name>heme</name>
        <dbReference type="ChEBI" id="CHEBI:30413"/>
    </ligand>
    <ligandPart>
        <name>Fe</name>
        <dbReference type="ChEBI" id="CHEBI:18248"/>
    </ligandPart>
</feature>
<dbReference type="GO" id="GO:0019825">
    <property type="term" value="F:oxygen binding"/>
    <property type="evidence" value="ECO:0007669"/>
    <property type="project" value="InterPro"/>
</dbReference>
<keyword evidence="4 5" id="KW-0408">Iron</keyword>
<dbReference type="InterPro" id="IPR001486">
    <property type="entry name" value="Hemoglobin_trunc"/>
</dbReference>